<feature type="domain" description="N-acetyltransferase" evidence="1">
    <location>
        <begin position="384"/>
        <end position="548"/>
    </location>
</feature>
<evidence type="ECO:0000313" key="3">
    <source>
        <dbReference type="Proteomes" id="UP001197795"/>
    </source>
</evidence>
<dbReference type="RefSeq" id="WP_227731934.1">
    <property type="nucleotide sequence ID" value="NZ_JAJEPV010000002.1"/>
</dbReference>
<dbReference type="InterPro" id="IPR000182">
    <property type="entry name" value="GNAT_dom"/>
</dbReference>
<dbReference type="Proteomes" id="UP001197795">
    <property type="component" value="Unassembled WGS sequence"/>
</dbReference>
<dbReference type="InterPro" id="IPR010033">
    <property type="entry name" value="HAD_SF_ppase_IIIC"/>
</dbReference>
<dbReference type="InterPro" id="IPR023214">
    <property type="entry name" value="HAD_sf"/>
</dbReference>
<comment type="caution">
    <text evidence="2">The sequence shown here is derived from an EMBL/GenBank/DDBJ whole genome shotgun (WGS) entry which is preliminary data.</text>
</comment>
<evidence type="ECO:0000313" key="2">
    <source>
        <dbReference type="EMBL" id="MCC2118206.1"/>
    </source>
</evidence>
<proteinExistence type="predicted"/>
<dbReference type="PROSITE" id="PS51186">
    <property type="entry name" value="GNAT"/>
    <property type="match status" value="1"/>
</dbReference>
<sequence length="549" mass="62955">MATGRLAVLSNVNMNMVIRMLQKQAEVYDAEGYGNELGALLNPASSYHAFQPDITFLIMDLAELLEHDYDPQTAKERIGNWFQTLEGCLPEHGVFYVSDAYLWAVELAVLADPERKQQLESLWSAALQQLTEKHSNVRIFPYRWIIEHQGEEKAFSLKMWYMGKVLLGMETQSLLAEKILQQAELEERTPKKVLVLDLDNTLWGGLAGETDHTPVLLSEDHSGLAYKNLQRVIKLMQEQGVLLAIASKNNEEDAMEILEHHPHMLLGPEDFAARRINWDPKPDNIRKMAEELNLGTDSFVFFDDSEAEREMVRQMLPEVTVPDFPARPEELAPCMAKIYEEYFARAVITKEDREKTAQYRANAGRNAMAEQAVSFEDYVKKLEICLIPVDPKEHLDRLTQLLNKTNQFNLTTRRYTREQMQQIVEDAGKRVFLYQVTDAFGDNGIVAAAIVDTDGELPEITDLVMSCRVMGRNIENAVIDRIEEQMQEEGYTGLRSRYIPTAKNKPVEALYEKLGYHRTESTQEGGTCYEITLAERPERAYWLKETLYD</sequence>
<dbReference type="Gene3D" id="3.40.50.1110">
    <property type="entry name" value="SGNH hydrolase"/>
    <property type="match status" value="1"/>
</dbReference>
<dbReference type="EMBL" id="JAJEPV010000002">
    <property type="protein sequence ID" value="MCC2118206.1"/>
    <property type="molecule type" value="Genomic_DNA"/>
</dbReference>
<evidence type="ECO:0000259" key="1">
    <source>
        <dbReference type="PROSITE" id="PS51186"/>
    </source>
</evidence>
<dbReference type="InterPro" id="IPR016181">
    <property type="entry name" value="Acyl_CoA_acyltransferase"/>
</dbReference>
<dbReference type="AlphaFoldDB" id="A0AAE3A0F9"/>
<accession>A0AAE3A0F9</accession>
<dbReference type="InterPro" id="IPR010037">
    <property type="entry name" value="FkbH_domain"/>
</dbReference>
<dbReference type="SUPFAM" id="SSF55729">
    <property type="entry name" value="Acyl-CoA N-acyltransferases (Nat)"/>
    <property type="match status" value="1"/>
</dbReference>
<dbReference type="InterPro" id="IPR036412">
    <property type="entry name" value="HAD-like_sf"/>
</dbReference>
<reference evidence="2 3" key="1">
    <citation type="submission" date="2021-10" db="EMBL/GenBank/DDBJ databases">
        <title>Anaerobic single-cell dispensing facilitates the cultivation of human gut bacteria.</title>
        <authorList>
            <person name="Afrizal A."/>
        </authorList>
    </citation>
    <scope>NUCLEOTIDE SEQUENCE [LARGE SCALE GENOMIC DNA]</scope>
    <source>
        <strain evidence="2 3">CLA-AA-H273</strain>
    </source>
</reference>
<organism evidence="2 3">
    <name type="scientific">Waltera acetigignens</name>
    <dbReference type="NCBI Taxonomy" id="2981769"/>
    <lineage>
        <taxon>Bacteria</taxon>
        <taxon>Bacillati</taxon>
        <taxon>Bacillota</taxon>
        <taxon>Clostridia</taxon>
        <taxon>Lachnospirales</taxon>
        <taxon>Lachnospiraceae</taxon>
        <taxon>Waltera</taxon>
    </lineage>
</organism>
<name>A0AAE3A0F9_9FIRM</name>
<protein>
    <submittedName>
        <fullName evidence="2">HAD-IIIC family phosphatase</fullName>
    </submittedName>
</protein>
<dbReference type="Pfam" id="PF12689">
    <property type="entry name" value="Acid_PPase"/>
    <property type="match status" value="1"/>
</dbReference>
<dbReference type="InterPro" id="IPR036514">
    <property type="entry name" value="SGNH_hydro_sf"/>
</dbReference>
<dbReference type="GO" id="GO:0016747">
    <property type="term" value="F:acyltransferase activity, transferring groups other than amino-acyl groups"/>
    <property type="evidence" value="ECO:0007669"/>
    <property type="project" value="InterPro"/>
</dbReference>
<dbReference type="Gene3D" id="3.40.630.30">
    <property type="match status" value="1"/>
</dbReference>
<dbReference type="Gene3D" id="3.40.50.1000">
    <property type="entry name" value="HAD superfamily/HAD-like"/>
    <property type="match status" value="1"/>
</dbReference>
<dbReference type="NCBIfam" id="TIGR01686">
    <property type="entry name" value="FkbH"/>
    <property type="match status" value="1"/>
</dbReference>
<dbReference type="SUPFAM" id="SSF56784">
    <property type="entry name" value="HAD-like"/>
    <property type="match status" value="1"/>
</dbReference>
<dbReference type="NCBIfam" id="TIGR01681">
    <property type="entry name" value="HAD-SF-IIIC"/>
    <property type="match status" value="1"/>
</dbReference>
<gene>
    <name evidence="2" type="ORF">LKD75_01135</name>
</gene>
<dbReference type="InterPro" id="IPR010036">
    <property type="entry name" value="MDP_1_eu_arc"/>
</dbReference>
<dbReference type="GO" id="GO:0016791">
    <property type="term" value="F:phosphatase activity"/>
    <property type="evidence" value="ECO:0007669"/>
    <property type="project" value="InterPro"/>
</dbReference>
<keyword evidence="3" id="KW-1185">Reference proteome</keyword>